<proteinExistence type="predicted"/>
<evidence type="ECO:0000259" key="12">
    <source>
        <dbReference type="PROSITE" id="PS51864"/>
    </source>
</evidence>
<keyword evidence="4 10" id="KW-0378">Hydrolase</keyword>
<evidence type="ECO:0000256" key="2">
    <source>
        <dbReference type="ARBA" id="ARBA00022723"/>
    </source>
</evidence>
<dbReference type="STRING" id="35570.A0A1I8NY90"/>
<keyword evidence="1 10" id="KW-0645">Protease</keyword>
<comment type="cofactor">
    <cofactor evidence="10 11">
        <name>Zn(2+)</name>
        <dbReference type="ChEBI" id="CHEBI:29105"/>
    </cofactor>
    <text evidence="10 11">Binds 1 zinc ion per subunit.</text>
</comment>
<dbReference type="CDD" id="cd04280">
    <property type="entry name" value="ZnMc_astacin_like"/>
    <property type="match status" value="1"/>
</dbReference>
<feature type="binding site" evidence="10">
    <location>
        <position position="202"/>
    </location>
    <ligand>
        <name>Zn(2+)</name>
        <dbReference type="ChEBI" id="CHEBI:29105"/>
        <note>catalytic</note>
    </ligand>
</feature>
<keyword evidence="8" id="KW-1015">Disulfide bond</keyword>
<dbReference type="Proteomes" id="UP000095300">
    <property type="component" value="Unassembled WGS sequence"/>
</dbReference>
<evidence type="ECO:0000256" key="8">
    <source>
        <dbReference type="ARBA" id="ARBA00023157"/>
    </source>
</evidence>
<accession>A0A1I8NY90</accession>
<dbReference type="GO" id="GO:0008270">
    <property type="term" value="F:zinc ion binding"/>
    <property type="evidence" value="ECO:0007669"/>
    <property type="project" value="UniProtKB-UniRule"/>
</dbReference>
<sequence>MLKFKISVALLLACVAFAAATPVIPPIGDEEEIVEVDSNNLGDFRLSPSKDVIDLSFYGMALFGEPDLRDTARLVANYSADTALVNPEELGSYLEGDILVPKQGVIVKNGLTTQSSRWPKGIVPYEIRGNFNGQDMAIIEHAIAEYHRRTCIRFVPRTSQQDYISIVSGNSGCWSSVGRVGGKQEVNLQSPGCLTKPGTTIHELMHALGFLHEQNREERDSYVNIQYQNIQPSAKSNFDRASRTLAFGVPYDYGSVMHYSANAFSTNGRPTIVAVRSMGNSVMGQRDGFSSMDVEKLNKMYDCGYSSAAAPNPASVPVGGGMGTAGAVDNSLVNSFINGIMTGLGYGDDPTA</sequence>
<dbReference type="FunFam" id="3.40.390.10:FF:000015">
    <property type="entry name" value="Meprin A subunit"/>
    <property type="match status" value="1"/>
</dbReference>
<evidence type="ECO:0000313" key="13">
    <source>
        <dbReference type="EnsemblMetazoa" id="SCAU003130-PA"/>
    </source>
</evidence>
<dbReference type="Gene3D" id="3.40.390.10">
    <property type="entry name" value="Collagenase (Catalytic Domain)"/>
    <property type="match status" value="1"/>
</dbReference>
<keyword evidence="7" id="KW-0865">Zymogen</keyword>
<gene>
    <name evidence="13" type="primary">106082812</name>
</gene>
<feature type="binding site" evidence="10">
    <location>
        <position position="206"/>
    </location>
    <ligand>
        <name>Zn(2+)</name>
        <dbReference type="ChEBI" id="CHEBI:29105"/>
        <note>catalytic</note>
    </ligand>
</feature>
<dbReference type="SUPFAM" id="SSF55486">
    <property type="entry name" value="Metalloproteases ('zincins'), catalytic domain"/>
    <property type="match status" value="1"/>
</dbReference>
<dbReference type="EnsemblMetazoa" id="SCAU003130-RA">
    <property type="protein sequence ID" value="SCAU003130-PA"/>
    <property type="gene ID" value="SCAU003130"/>
</dbReference>
<dbReference type="VEuPathDB" id="VectorBase:SCAU003130"/>
<dbReference type="KEGG" id="scac:106082812"/>
<evidence type="ECO:0000256" key="3">
    <source>
        <dbReference type="ARBA" id="ARBA00022729"/>
    </source>
</evidence>
<dbReference type="PRINTS" id="PR00480">
    <property type="entry name" value="ASTACIN"/>
</dbReference>
<dbReference type="InterPro" id="IPR024079">
    <property type="entry name" value="MetalloPept_cat_dom_sf"/>
</dbReference>
<keyword evidence="6 10" id="KW-0482">Metalloprotease</keyword>
<dbReference type="GO" id="GO:0006508">
    <property type="term" value="P:proteolysis"/>
    <property type="evidence" value="ECO:0007669"/>
    <property type="project" value="UniProtKB-KW"/>
</dbReference>
<dbReference type="EC" id="3.4.24.-" evidence="11"/>
<reference evidence="13" key="1">
    <citation type="submission" date="2020-05" db="UniProtKB">
        <authorList>
            <consortium name="EnsemblMetazoa"/>
        </authorList>
    </citation>
    <scope>IDENTIFICATION</scope>
    <source>
        <strain evidence="13">USDA</strain>
    </source>
</reference>
<organism evidence="13 14">
    <name type="scientific">Stomoxys calcitrans</name>
    <name type="common">Stable fly</name>
    <name type="synonym">Conops calcitrans</name>
    <dbReference type="NCBI Taxonomy" id="35570"/>
    <lineage>
        <taxon>Eukaryota</taxon>
        <taxon>Metazoa</taxon>
        <taxon>Ecdysozoa</taxon>
        <taxon>Arthropoda</taxon>
        <taxon>Hexapoda</taxon>
        <taxon>Insecta</taxon>
        <taxon>Pterygota</taxon>
        <taxon>Neoptera</taxon>
        <taxon>Endopterygota</taxon>
        <taxon>Diptera</taxon>
        <taxon>Brachycera</taxon>
        <taxon>Muscomorpha</taxon>
        <taxon>Muscoidea</taxon>
        <taxon>Muscidae</taxon>
        <taxon>Stomoxys</taxon>
    </lineage>
</organism>
<feature type="binding site" evidence="10">
    <location>
        <position position="212"/>
    </location>
    <ligand>
        <name>Zn(2+)</name>
        <dbReference type="ChEBI" id="CHEBI:29105"/>
        <note>catalytic</note>
    </ligand>
</feature>
<evidence type="ECO:0000256" key="4">
    <source>
        <dbReference type="ARBA" id="ARBA00022801"/>
    </source>
</evidence>
<evidence type="ECO:0000256" key="11">
    <source>
        <dbReference type="RuleBase" id="RU361183"/>
    </source>
</evidence>
<feature type="signal peptide" evidence="11">
    <location>
        <begin position="1"/>
        <end position="20"/>
    </location>
</feature>
<dbReference type="GO" id="GO:0004222">
    <property type="term" value="F:metalloendopeptidase activity"/>
    <property type="evidence" value="ECO:0007669"/>
    <property type="project" value="UniProtKB-UniRule"/>
</dbReference>
<evidence type="ECO:0000256" key="6">
    <source>
        <dbReference type="ARBA" id="ARBA00023049"/>
    </source>
</evidence>
<evidence type="ECO:0000256" key="7">
    <source>
        <dbReference type="ARBA" id="ARBA00023145"/>
    </source>
</evidence>
<dbReference type="InterPro" id="IPR034035">
    <property type="entry name" value="Astacin-like_dom"/>
</dbReference>
<dbReference type="PROSITE" id="PS51864">
    <property type="entry name" value="ASTACIN"/>
    <property type="match status" value="1"/>
</dbReference>
<dbReference type="InterPro" id="IPR001506">
    <property type="entry name" value="Peptidase_M12A"/>
</dbReference>
<dbReference type="PANTHER" id="PTHR10127">
    <property type="entry name" value="DISCOIDIN, CUB, EGF, LAMININ , AND ZINC METALLOPROTEASE DOMAIN CONTAINING"/>
    <property type="match status" value="1"/>
</dbReference>
<keyword evidence="14" id="KW-1185">Reference proteome</keyword>
<keyword evidence="9" id="KW-0325">Glycoprotein</keyword>
<keyword evidence="2 10" id="KW-0479">Metal-binding</keyword>
<feature type="domain" description="Peptidase M12A" evidence="12">
    <location>
        <begin position="109"/>
        <end position="304"/>
    </location>
</feature>
<keyword evidence="3 11" id="KW-0732">Signal</keyword>
<feature type="chain" id="PRO_5009030328" description="Metalloendopeptidase" evidence="11">
    <location>
        <begin position="21"/>
        <end position="352"/>
    </location>
</feature>
<evidence type="ECO:0000256" key="5">
    <source>
        <dbReference type="ARBA" id="ARBA00022833"/>
    </source>
</evidence>
<dbReference type="Pfam" id="PF01400">
    <property type="entry name" value="Astacin"/>
    <property type="match status" value="1"/>
</dbReference>
<dbReference type="InterPro" id="IPR006026">
    <property type="entry name" value="Peptidase_Metallo"/>
</dbReference>
<evidence type="ECO:0000256" key="10">
    <source>
        <dbReference type="PROSITE-ProRule" id="PRU01211"/>
    </source>
</evidence>
<comment type="caution">
    <text evidence="10">Lacks conserved residue(s) required for the propagation of feature annotation.</text>
</comment>
<protein>
    <recommendedName>
        <fullName evidence="11">Metalloendopeptidase</fullName>
        <ecNumber evidence="11">3.4.24.-</ecNumber>
    </recommendedName>
</protein>
<feature type="active site" evidence="10">
    <location>
        <position position="203"/>
    </location>
</feature>
<dbReference type="PANTHER" id="PTHR10127:SF780">
    <property type="entry name" value="METALLOENDOPEPTIDASE"/>
    <property type="match status" value="1"/>
</dbReference>
<evidence type="ECO:0000313" key="14">
    <source>
        <dbReference type="Proteomes" id="UP000095300"/>
    </source>
</evidence>
<keyword evidence="5 10" id="KW-0862">Zinc</keyword>
<evidence type="ECO:0000256" key="9">
    <source>
        <dbReference type="ARBA" id="ARBA00023180"/>
    </source>
</evidence>
<dbReference type="OrthoDB" id="291007at2759"/>
<name>A0A1I8NY90_STOCA</name>
<dbReference type="AlphaFoldDB" id="A0A1I8NY90"/>
<dbReference type="SMART" id="SM00235">
    <property type="entry name" value="ZnMc"/>
    <property type="match status" value="1"/>
</dbReference>
<evidence type="ECO:0000256" key="1">
    <source>
        <dbReference type="ARBA" id="ARBA00022670"/>
    </source>
</evidence>